<dbReference type="InterPro" id="IPR050364">
    <property type="entry name" value="Cytochrome_P450_fung"/>
</dbReference>
<dbReference type="InterPro" id="IPR036396">
    <property type="entry name" value="Cyt_P450_sf"/>
</dbReference>
<keyword evidence="8" id="KW-1133">Transmembrane helix</keyword>
<dbReference type="PANTHER" id="PTHR46300:SF7">
    <property type="entry name" value="P450, PUTATIVE (EUROFUNG)-RELATED"/>
    <property type="match status" value="1"/>
</dbReference>
<dbReference type="GO" id="GO:0020037">
    <property type="term" value="F:heme binding"/>
    <property type="evidence" value="ECO:0007669"/>
    <property type="project" value="InterPro"/>
</dbReference>
<evidence type="ECO:0000256" key="9">
    <source>
        <dbReference type="ARBA" id="ARBA00023002"/>
    </source>
</evidence>
<dbReference type="GO" id="GO:0005506">
    <property type="term" value="F:iron ion binding"/>
    <property type="evidence" value="ECO:0007669"/>
    <property type="project" value="InterPro"/>
</dbReference>
<keyword evidence="6" id="KW-0812">Transmembrane</keyword>
<keyword evidence="9 14" id="KW-0560">Oxidoreductase</keyword>
<evidence type="ECO:0000256" key="8">
    <source>
        <dbReference type="ARBA" id="ARBA00022989"/>
    </source>
</evidence>
<protein>
    <submittedName>
        <fullName evidence="16">Cytochrome P450 monooxygenase</fullName>
    </submittedName>
</protein>
<feature type="binding site" description="axial binding residue" evidence="13">
    <location>
        <position position="434"/>
    </location>
    <ligand>
        <name>heme</name>
        <dbReference type="ChEBI" id="CHEBI:30413"/>
    </ligand>
    <ligandPart>
        <name>Fe</name>
        <dbReference type="ChEBI" id="CHEBI:18248"/>
    </ligandPart>
</feature>
<dbReference type="PROSITE" id="PS00086">
    <property type="entry name" value="CYTOCHROME_P450"/>
    <property type="match status" value="1"/>
</dbReference>
<dbReference type="GO" id="GO:0016020">
    <property type="term" value="C:membrane"/>
    <property type="evidence" value="ECO:0007669"/>
    <property type="project" value="UniProtKB-SubCell"/>
</dbReference>
<evidence type="ECO:0000256" key="15">
    <source>
        <dbReference type="SAM" id="SignalP"/>
    </source>
</evidence>
<comment type="pathway">
    <text evidence="3">Secondary metabolite biosynthesis.</text>
</comment>
<comment type="cofactor">
    <cofactor evidence="1 13">
        <name>heme</name>
        <dbReference type="ChEBI" id="CHEBI:30413"/>
    </cofactor>
</comment>
<evidence type="ECO:0000256" key="12">
    <source>
        <dbReference type="ARBA" id="ARBA00023136"/>
    </source>
</evidence>
<dbReference type="SUPFAM" id="SSF48264">
    <property type="entry name" value="Cytochrome P450"/>
    <property type="match status" value="1"/>
</dbReference>
<dbReference type="CDD" id="cd11065">
    <property type="entry name" value="CYP64-like"/>
    <property type="match status" value="1"/>
</dbReference>
<keyword evidence="7 13" id="KW-0479">Metal-binding</keyword>
<accession>A0AA86MGG7</accession>
<evidence type="ECO:0000256" key="1">
    <source>
        <dbReference type="ARBA" id="ARBA00001971"/>
    </source>
</evidence>
<evidence type="ECO:0000256" key="7">
    <source>
        <dbReference type="ARBA" id="ARBA00022723"/>
    </source>
</evidence>
<keyword evidence="10 13" id="KW-0408">Iron</keyword>
<gene>
    <name evidence="16" type="primary">CYP5037F6</name>
</gene>
<evidence type="ECO:0000313" key="16">
    <source>
        <dbReference type="EMBL" id="BED42942.1"/>
    </source>
</evidence>
<dbReference type="AlphaFoldDB" id="A0AA86MGG7"/>
<dbReference type="GO" id="GO:0004497">
    <property type="term" value="F:monooxygenase activity"/>
    <property type="evidence" value="ECO:0007669"/>
    <property type="project" value="UniProtKB-KW"/>
</dbReference>
<evidence type="ECO:0000256" key="4">
    <source>
        <dbReference type="ARBA" id="ARBA00010617"/>
    </source>
</evidence>
<keyword evidence="12" id="KW-0472">Membrane</keyword>
<evidence type="ECO:0000256" key="13">
    <source>
        <dbReference type="PIRSR" id="PIRSR602401-1"/>
    </source>
</evidence>
<proteinExistence type="evidence at transcript level"/>
<evidence type="ECO:0000256" key="10">
    <source>
        <dbReference type="ARBA" id="ARBA00023004"/>
    </source>
</evidence>
<evidence type="ECO:0000256" key="6">
    <source>
        <dbReference type="ARBA" id="ARBA00022692"/>
    </source>
</evidence>
<evidence type="ECO:0000256" key="11">
    <source>
        <dbReference type="ARBA" id="ARBA00023033"/>
    </source>
</evidence>
<keyword evidence="5 13" id="KW-0349">Heme</keyword>
<sequence length="511" mass="56735">MSTFTSILCAILAAILLAYRHSRKRRLGPLPPGPQGWPFIGNLLDMPTTYHWLTFSDWSQRWGDIVSVTILGQPMVILNSPKDAMAILEKKSAITSDRASLPVAGDMIGWSRAMVLAPYGDRLREMRKMFAQVLASRQRFERFHALVEGETQHFLLGLRTRTDSLVHDLHRLAGSSMVAITYGYKVRGDDDHLIQIVDKAMADFTEASAPGTYLADIFPFLCHIPSWVPGAQWRRKVAEQSKNFDRMADIPFNWVKAQMNAGTALPSVASALLEGSDGPEKEELIKMASASLYAGGADTTVAAMTSFFLAMSCFPEAQRKAQAEIDALIGNSRLPTLKDRDALPYLNALMLEVLRWIPVAPMGFPHKLIEDDFLEGYFLPKGTLVVANIWNFLHDPQTYTDPMTFNPDRFVPTESKEAERDPRDFCFGFGRRRCPGIVFAEESMFALFSMVLAVYDISKATENGKVVEPLMEGQGTIISHPAPFGLTVTPRSDKAQVLLNGLADATHASSQ</sequence>
<dbReference type="InterPro" id="IPR001128">
    <property type="entry name" value="Cyt_P450"/>
</dbReference>
<keyword evidence="11 14" id="KW-0503">Monooxygenase</keyword>
<dbReference type="PRINTS" id="PR00463">
    <property type="entry name" value="EP450I"/>
</dbReference>
<dbReference type="InterPro" id="IPR017972">
    <property type="entry name" value="Cyt_P450_CS"/>
</dbReference>
<comment type="similarity">
    <text evidence="4 14">Belongs to the cytochrome P450 family.</text>
</comment>
<evidence type="ECO:0000256" key="2">
    <source>
        <dbReference type="ARBA" id="ARBA00004167"/>
    </source>
</evidence>
<dbReference type="Pfam" id="PF00067">
    <property type="entry name" value="p450"/>
    <property type="match status" value="1"/>
</dbReference>
<evidence type="ECO:0000256" key="14">
    <source>
        <dbReference type="RuleBase" id="RU000461"/>
    </source>
</evidence>
<organism evidence="16">
    <name type="scientific">Trametes versicolor</name>
    <name type="common">White-rot fungus</name>
    <name type="synonym">Coriolus versicolor</name>
    <dbReference type="NCBI Taxonomy" id="5325"/>
    <lineage>
        <taxon>Eukaryota</taxon>
        <taxon>Fungi</taxon>
        <taxon>Dikarya</taxon>
        <taxon>Basidiomycota</taxon>
        <taxon>Agaricomycotina</taxon>
        <taxon>Agaricomycetes</taxon>
        <taxon>Polyporales</taxon>
        <taxon>Polyporaceae</taxon>
        <taxon>Trametes</taxon>
    </lineage>
</organism>
<dbReference type="GO" id="GO:0016705">
    <property type="term" value="F:oxidoreductase activity, acting on paired donors, with incorporation or reduction of molecular oxygen"/>
    <property type="evidence" value="ECO:0007669"/>
    <property type="project" value="InterPro"/>
</dbReference>
<dbReference type="InterPro" id="IPR002401">
    <property type="entry name" value="Cyt_P450_E_grp-I"/>
</dbReference>
<evidence type="ECO:0000256" key="3">
    <source>
        <dbReference type="ARBA" id="ARBA00005179"/>
    </source>
</evidence>
<keyword evidence="15" id="KW-0732">Signal</keyword>
<feature type="signal peptide" evidence="15">
    <location>
        <begin position="1"/>
        <end position="18"/>
    </location>
</feature>
<dbReference type="Gene3D" id="1.10.630.10">
    <property type="entry name" value="Cytochrome P450"/>
    <property type="match status" value="1"/>
</dbReference>
<name>A0AA86MGG7_TRAVE</name>
<reference evidence="16" key="1">
    <citation type="submission" date="2023-03" db="EMBL/GenBank/DDBJ databases">
        <title>cytochrome P450 monooxygenase from Trametes versicolor.</title>
        <authorList>
            <person name="Ichinose H."/>
        </authorList>
    </citation>
    <scope>NUCLEOTIDE SEQUENCE</scope>
    <source>
        <strain evidence="16">NBRC 30340</strain>
    </source>
</reference>
<dbReference type="PANTHER" id="PTHR46300">
    <property type="entry name" value="P450, PUTATIVE (EUROFUNG)-RELATED-RELATED"/>
    <property type="match status" value="1"/>
</dbReference>
<dbReference type="EMBL" id="LC761697">
    <property type="protein sequence ID" value="BED42942.1"/>
    <property type="molecule type" value="mRNA"/>
</dbReference>
<comment type="subcellular location">
    <subcellularLocation>
        <location evidence="2">Membrane</location>
        <topology evidence="2">Single-pass membrane protein</topology>
    </subcellularLocation>
</comment>
<feature type="chain" id="PRO_5041677382" evidence="15">
    <location>
        <begin position="19"/>
        <end position="511"/>
    </location>
</feature>
<evidence type="ECO:0000256" key="5">
    <source>
        <dbReference type="ARBA" id="ARBA00022617"/>
    </source>
</evidence>